<reference evidence="1 2" key="1">
    <citation type="submission" date="2018-08" db="EMBL/GenBank/DDBJ databases">
        <title>A genome reference for cultivated species of the human gut microbiota.</title>
        <authorList>
            <person name="Zou Y."/>
            <person name="Xue W."/>
            <person name="Luo G."/>
        </authorList>
    </citation>
    <scope>NUCLEOTIDE SEQUENCE [LARGE SCALE GENOMIC DNA]</scope>
    <source>
        <strain evidence="1 2">AM32-6</strain>
    </source>
</reference>
<dbReference type="InterPro" id="IPR031325">
    <property type="entry name" value="RHS_repeat"/>
</dbReference>
<comment type="caution">
    <text evidence="1">The sequence shown here is derived from an EMBL/GenBank/DDBJ whole genome shotgun (WGS) entry which is preliminary data.</text>
</comment>
<evidence type="ECO:0000313" key="1">
    <source>
        <dbReference type="EMBL" id="RHC98232.1"/>
    </source>
</evidence>
<accession>A0A414CSZ0</accession>
<name>A0A414CSZ0_MEDGN</name>
<evidence type="ECO:0000313" key="2">
    <source>
        <dbReference type="Proteomes" id="UP000284472"/>
    </source>
</evidence>
<dbReference type="Proteomes" id="UP000284472">
    <property type="component" value="Unassembled WGS sequence"/>
</dbReference>
<dbReference type="InterPro" id="IPR006530">
    <property type="entry name" value="YD"/>
</dbReference>
<sequence>MFVYDALGRAQKVQYPDGREVSYTYGKAGERKSMTYPDGKTVFYGYDD</sequence>
<gene>
    <name evidence="1" type="ORF">DW812_18875</name>
</gene>
<dbReference type="EMBL" id="QSIR01000080">
    <property type="protein sequence ID" value="RHC98232.1"/>
    <property type="molecule type" value="Genomic_DNA"/>
</dbReference>
<organism evidence="1 2">
    <name type="scientific">Mediterraneibacter gnavus</name>
    <name type="common">Ruminococcus gnavus</name>
    <dbReference type="NCBI Taxonomy" id="33038"/>
    <lineage>
        <taxon>Bacteria</taxon>
        <taxon>Bacillati</taxon>
        <taxon>Bacillota</taxon>
        <taxon>Clostridia</taxon>
        <taxon>Lachnospirales</taxon>
        <taxon>Lachnospiraceae</taxon>
        <taxon>Mediterraneibacter</taxon>
    </lineage>
</organism>
<dbReference type="AlphaFoldDB" id="A0A414CSZ0"/>
<evidence type="ECO:0008006" key="3">
    <source>
        <dbReference type="Google" id="ProtNLM"/>
    </source>
</evidence>
<dbReference type="NCBIfam" id="TIGR01643">
    <property type="entry name" value="YD_repeat_2x"/>
    <property type="match status" value="1"/>
</dbReference>
<proteinExistence type="predicted"/>
<protein>
    <recommendedName>
        <fullName evidence="3">RHS repeat protein</fullName>
    </recommendedName>
</protein>
<feature type="non-terminal residue" evidence="1">
    <location>
        <position position="48"/>
    </location>
</feature>
<dbReference type="Gene3D" id="2.180.10.10">
    <property type="entry name" value="RHS repeat-associated core"/>
    <property type="match status" value="1"/>
</dbReference>
<dbReference type="Pfam" id="PF05593">
    <property type="entry name" value="RHS_repeat"/>
    <property type="match status" value="1"/>
</dbReference>